<keyword evidence="4" id="KW-1185">Reference proteome</keyword>
<reference evidence="3" key="1">
    <citation type="submission" date="2023-06" db="EMBL/GenBank/DDBJ databases">
        <authorList>
            <person name="Noh H."/>
        </authorList>
    </citation>
    <scope>NUCLEOTIDE SEQUENCE</scope>
    <source>
        <strain evidence="3">DUCC20226</strain>
    </source>
</reference>
<dbReference type="Proteomes" id="UP001265746">
    <property type="component" value="Unassembled WGS sequence"/>
</dbReference>
<feature type="region of interest" description="Disordered" evidence="2">
    <location>
        <begin position="127"/>
        <end position="154"/>
    </location>
</feature>
<feature type="coiled-coil region" evidence="1">
    <location>
        <begin position="198"/>
        <end position="259"/>
    </location>
</feature>
<evidence type="ECO:0000313" key="3">
    <source>
        <dbReference type="EMBL" id="KAK2600571.1"/>
    </source>
</evidence>
<evidence type="ECO:0000313" key="4">
    <source>
        <dbReference type="Proteomes" id="UP001265746"/>
    </source>
</evidence>
<evidence type="ECO:0000256" key="2">
    <source>
        <dbReference type="SAM" id="MobiDB-lite"/>
    </source>
</evidence>
<accession>A0AAD9S7P9</accession>
<comment type="caution">
    <text evidence="3">The sequence shown here is derived from an EMBL/GenBank/DDBJ whole genome shotgun (WGS) entry which is preliminary data.</text>
</comment>
<dbReference type="AlphaFoldDB" id="A0AAD9S7P9"/>
<evidence type="ECO:0000256" key="1">
    <source>
        <dbReference type="SAM" id="Coils"/>
    </source>
</evidence>
<keyword evidence="1" id="KW-0175">Coiled coil</keyword>
<protein>
    <submittedName>
        <fullName evidence="3">Uncharacterized protein</fullName>
    </submittedName>
</protein>
<proteinExistence type="predicted"/>
<gene>
    <name evidence="3" type="ORF">N8I77_010093</name>
</gene>
<dbReference type="EMBL" id="JAUJFL010000006">
    <property type="protein sequence ID" value="KAK2600571.1"/>
    <property type="molecule type" value="Genomic_DNA"/>
</dbReference>
<organism evidence="3 4">
    <name type="scientific">Phomopsis amygdali</name>
    <name type="common">Fusicoccum amygdali</name>
    <dbReference type="NCBI Taxonomy" id="1214568"/>
    <lineage>
        <taxon>Eukaryota</taxon>
        <taxon>Fungi</taxon>
        <taxon>Dikarya</taxon>
        <taxon>Ascomycota</taxon>
        <taxon>Pezizomycotina</taxon>
        <taxon>Sordariomycetes</taxon>
        <taxon>Sordariomycetidae</taxon>
        <taxon>Diaporthales</taxon>
        <taxon>Diaporthaceae</taxon>
        <taxon>Diaporthe</taxon>
    </lineage>
</organism>
<name>A0AAD9S7P9_PHOAM</name>
<sequence>MTVRTWKGSSKISANDLAHASKIANIFRPIHHDAGPDLFFTMFAAELSRLLRPARGYGFGSGWSQEDNTKFLTHLSSDIDHAVKLPPKDPSKESLVNSRTHVDGFPQLDSMVDILTTIEFEIARKRSEAAKSSSHDTSLTIVSGQKRKAEETQMPADPEVIKRALHEALPKSLLQDLATHGSAIQDKLLMAQKQLDSIDGLDGQARALKTKLAATEKELESLRSLAQKRGTLEATILRLEQAASSFDRLANRAQALETKVLGAESSLDMLQQCCYKMVKSAHDEEEEFKIRLDLRKFYGNSPPPPPLAPFQPTAVAKWNNGSQDWTVRLKRNGMWPGVVCHS</sequence>